<dbReference type="Proteomes" id="UP000469949">
    <property type="component" value="Unassembled WGS sequence"/>
</dbReference>
<dbReference type="RefSeq" id="WP_193316334.1">
    <property type="nucleotide sequence ID" value="NZ_WEKV01000001.1"/>
</dbReference>
<reference evidence="2 3" key="1">
    <citation type="submission" date="2019-10" db="EMBL/GenBank/DDBJ databases">
        <title>Draft Genome Sequence of the Caffeine Degrading Methylotroph Methylorubrum populi PINKEL.</title>
        <authorList>
            <person name="Dawson S.C."/>
            <person name="Zhang X."/>
            <person name="Wright M.E."/>
            <person name="Sharma G."/>
            <person name="Langner J.T."/>
            <person name="Ditty J.L."/>
            <person name="Subuyuj G.A."/>
        </authorList>
    </citation>
    <scope>NUCLEOTIDE SEQUENCE [LARGE SCALE GENOMIC DNA]</scope>
    <source>
        <strain evidence="2 3">Pinkel</strain>
    </source>
</reference>
<comment type="caution">
    <text evidence="2">The sequence shown here is derived from an EMBL/GenBank/DDBJ whole genome shotgun (WGS) entry which is preliminary data.</text>
</comment>
<proteinExistence type="predicted"/>
<accession>A0A833JA12</accession>
<feature type="transmembrane region" description="Helical" evidence="1">
    <location>
        <begin position="37"/>
        <end position="57"/>
    </location>
</feature>
<organism evidence="2 3">
    <name type="scientific">Methylorubrum populi</name>
    <dbReference type="NCBI Taxonomy" id="223967"/>
    <lineage>
        <taxon>Bacteria</taxon>
        <taxon>Pseudomonadati</taxon>
        <taxon>Pseudomonadota</taxon>
        <taxon>Alphaproteobacteria</taxon>
        <taxon>Hyphomicrobiales</taxon>
        <taxon>Methylobacteriaceae</taxon>
        <taxon>Methylorubrum</taxon>
    </lineage>
</organism>
<keyword evidence="1" id="KW-0472">Membrane</keyword>
<dbReference type="EMBL" id="WEKV01000001">
    <property type="protein sequence ID" value="KAB7788005.1"/>
    <property type="molecule type" value="Genomic_DNA"/>
</dbReference>
<name>A0A833JA12_9HYPH</name>
<keyword evidence="1" id="KW-1133">Transmembrane helix</keyword>
<gene>
    <name evidence="2" type="ORF">F8B43_0010</name>
</gene>
<keyword evidence="1" id="KW-0812">Transmembrane</keyword>
<evidence type="ECO:0000256" key="1">
    <source>
        <dbReference type="SAM" id="Phobius"/>
    </source>
</evidence>
<sequence>MIALVLIISGACVLANFSVLAMLTDGWRRGDNDPRLLKTACALVIVPMALSLAAAALL</sequence>
<protein>
    <submittedName>
        <fullName evidence="2">Uncharacterized protein</fullName>
    </submittedName>
</protein>
<dbReference type="AlphaFoldDB" id="A0A833JA12"/>
<evidence type="ECO:0000313" key="3">
    <source>
        <dbReference type="Proteomes" id="UP000469949"/>
    </source>
</evidence>
<evidence type="ECO:0000313" key="2">
    <source>
        <dbReference type="EMBL" id="KAB7788005.1"/>
    </source>
</evidence>